<evidence type="ECO:0000256" key="1">
    <source>
        <dbReference type="SAM" id="Phobius"/>
    </source>
</evidence>
<dbReference type="GO" id="GO:0007165">
    <property type="term" value="P:signal transduction"/>
    <property type="evidence" value="ECO:0007669"/>
    <property type="project" value="InterPro"/>
</dbReference>
<protein>
    <recommendedName>
        <fullName evidence="2">TIR domain-containing protein</fullName>
    </recommendedName>
</protein>
<dbReference type="Pfam" id="PF13676">
    <property type="entry name" value="TIR_2"/>
    <property type="match status" value="1"/>
</dbReference>
<feature type="transmembrane region" description="Helical" evidence="1">
    <location>
        <begin position="162"/>
        <end position="183"/>
    </location>
</feature>
<reference evidence="3 4" key="1">
    <citation type="submission" date="2019-07" db="EMBL/GenBank/DDBJ databases">
        <title>Whole genome shotgun sequence of Cyclobacterium qasimii NBRC 106168.</title>
        <authorList>
            <person name="Hosoyama A."/>
            <person name="Uohara A."/>
            <person name="Ohji S."/>
            <person name="Ichikawa N."/>
        </authorList>
    </citation>
    <scope>NUCLEOTIDE SEQUENCE [LARGE SCALE GENOMIC DNA]</scope>
    <source>
        <strain evidence="3 4">NBRC 106168</strain>
    </source>
</reference>
<feature type="transmembrane region" description="Helical" evidence="1">
    <location>
        <begin position="195"/>
        <end position="215"/>
    </location>
</feature>
<dbReference type="SUPFAM" id="SSF52200">
    <property type="entry name" value="Toll/Interleukin receptor TIR domain"/>
    <property type="match status" value="1"/>
</dbReference>
<keyword evidence="4" id="KW-1185">Reference proteome</keyword>
<dbReference type="EMBL" id="BJYV01000042">
    <property type="protein sequence ID" value="GEO24169.1"/>
    <property type="molecule type" value="Genomic_DNA"/>
</dbReference>
<keyword evidence="1" id="KW-0472">Membrane</keyword>
<dbReference type="Gene3D" id="3.40.50.10140">
    <property type="entry name" value="Toll/interleukin-1 receptor homology (TIR) domain"/>
    <property type="match status" value="1"/>
</dbReference>
<dbReference type="Proteomes" id="UP000321301">
    <property type="component" value="Unassembled WGS sequence"/>
</dbReference>
<name>A0A512CIW7_9BACT</name>
<gene>
    <name evidence="3" type="ORF">CQA01_47030</name>
</gene>
<keyword evidence="1" id="KW-0812">Transmembrane</keyword>
<dbReference type="AlphaFoldDB" id="A0A512CIW7"/>
<feature type="domain" description="TIR" evidence="2">
    <location>
        <begin position="3"/>
        <end position="96"/>
    </location>
</feature>
<evidence type="ECO:0000313" key="3">
    <source>
        <dbReference type="EMBL" id="GEO24169.1"/>
    </source>
</evidence>
<sequence length="303" mass="34538">MRNLVNNGHEIILSDFEVGHDINMSIKKAMQSADIHIALISNKSLNSNYFINELSQIRNYSVHSNLRKLFIPVFFPDISFETLPNSIQNIRGISIDGTTESNSKTLAKEIELAINSFYGKQFAIEEEEKEVKEKIESSAPEYISQTLIDLQSKETNMKRYAIIWYGLGFLALIAGVAGTIWLSNPGLADFGEKENWSKTIFFAIKSALIIILLIASSKYSFNLGKSYMNETMKIADRIHAISFGKFYLQVFNKRIETEELKDIFRDWNISNQSSFMGQKSEDFDPKLLDKISEVIDKIKGNDK</sequence>
<comment type="caution">
    <text evidence="3">The sequence shown here is derived from an EMBL/GenBank/DDBJ whole genome shotgun (WGS) entry which is preliminary data.</text>
</comment>
<proteinExistence type="predicted"/>
<dbReference type="InterPro" id="IPR000157">
    <property type="entry name" value="TIR_dom"/>
</dbReference>
<accession>A0A512CIW7</accession>
<evidence type="ECO:0000259" key="2">
    <source>
        <dbReference type="Pfam" id="PF13676"/>
    </source>
</evidence>
<evidence type="ECO:0000313" key="4">
    <source>
        <dbReference type="Proteomes" id="UP000321301"/>
    </source>
</evidence>
<keyword evidence="1" id="KW-1133">Transmembrane helix</keyword>
<dbReference type="InterPro" id="IPR035897">
    <property type="entry name" value="Toll_tir_struct_dom_sf"/>
</dbReference>
<organism evidence="3 4">
    <name type="scientific">Cyclobacterium qasimii</name>
    <dbReference type="NCBI Taxonomy" id="1350429"/>
    <lineage>
        <taxon>Bacteria</taxon>
        <taxon>Pseudomonadati</taxon>
        <taxon>Bacteroidota</taxon>
        <taxon>Cytophagia</taxon>
        <taxon>Cytophagales</taxon>
        <taxon>Cyclobacteriaceae</taxon>
        <taxon>Cyclobacterium</taxon>
    </lineage>
</organism>